<feature type="region of interest" description="Disordered" evidence="1">
    <location>
        <begin position="91"/>
        <end position="130"/>
    </location>
</feature>
<sequence length="130" mass="14390">MFLSVACSTVQAVAVEEYRRTYRCGLTRYDVQRDPVDHALDKVLPADLGPVHAVPIPPQDGRMLREPEFLDGWGYATALCGTTVKVLLPQSFDPGDEDSCRRCVGPSLRGGDAPSRRDDEPDADRDDQEQ</sequence>
<feature type="compositionally biased region" description="Acidic residues" evidence="1">
    <location>
        <begin position="120"/>
        <end position="130"/>
    </location>
</feature>
<organism evidence="2 3">
    <name type="scientific">Geodermatophilus telluris</name>
    <dbReference type="NCBI Taxonomy" id="1190417"/>
    <lineage>
        <taxon>Bacteria</taxon>
        <taxon>Bacillati</taxon>
        <taxon>Actinomycetota</taxon>
        <taxon>Actinomycetes</taxon>
        <taxon>Geodermatophilales</taxon>
        <taxon>Geodermatophilaceae</taxon>
        <taxon>Geodermatophilus</taxon>
    </lineage>
</organism>
<evidence type="ECO:0000313" key="3">
    <source>
        <dbReference type="Proteomes" id="UP000199416"/>
    </source>
</evidence>
<accession>A0A1G6UA00</accession>
<protein>
    <submittedName>
        <fullName evidence="2">Uncharacterized protein</fullName>
    </submittedName>
</protein>
<dbReference type="EMBL" id="FMZF01000007">
    <property type="protein sequence ID" value="SDD37526.1"/>
    <property type="molecule type" value="Genomic_DNA"/>
</dbReference>
<proteinExistence type="predicted"/>
<evidence type="ECO:0000256" key="1">
    <source>
        <dbReference type="SAM" id="MobiDB-lite"/>
    </source>
</evidence>
<gene>
    <name evidence="2" type="ORF">SAMN05660690_4108</name>
</gene>
<dbReference type="STRING" id="1190417.SAMN05660690_4108"/>
<keyword evidence="3" id="KW-1185">Reference proteome</keyword>
<name>A0A1G6UA00_9ACTN</name>
<reference evidence="3" key="1">
    <citation type="submission" date="2016-10" db="EMBL/GenBank/DDBJ databases">
        <authorList>
            <person name="Varghese N."/>
            <person name="Submissions S."/>
        </authorList>
    </citation>
    <scope>NUCLEOTIDE SEQUENCE [LARGE SCALE GENOMIC DNA]</scope>
    <source>
        <strain evidence="3">DSM 45421</strain>
    </source>
</reference>
<dbReference type="Proteomes" id="UP000199416">
    <property type="component" value="Unassembled WGS sequence"/>
</dbReference>
<dbReference type="AlphaFoldDB" id="A0A1G6UA00"/>
<evidence type="ECO:0000313" key="2">
    <source>
        <dbReference type="EMBL" id="SDD37526.1"/>
    </source>
</evidence>